<keyword evidence="1" id="KW-0812">Transmembrane</keyword>
<evidence type="ECO:0000256" key="1">
    <source>
        <dbReference type="SAM" id="Phobius"/>
    </source>
</evidence>
<accession>A0ABW3YET0</accession>
<comment type="caution">
    <text evidence="2">The sequence shown here is derived from an EMBL/GenBank/DDBJ whole genome shotgun (WGS) entry which is preliminary data.</text>
</comment>
<gene>
    <name evidence="2" type="ORF">ACFQ4H_13475</name>
</gene>
<evidence type="ECO:0000313" key="2">
    <source>
        <dbReference type="EMBL" id="MFD1322106.1"/>
    </source>
</evidence>
<reference evidence="3" key="1">
    <citation type="journal article" date="2019" name="Int. J. Syst. Evol. Microbiol.">
        <title>The Global Catalogue of Microorganisms (GCM) 10K type strain sequencing project: providing services to taxonomists for standard genome sequencing and annotation.</title>
        <authorList>
            <consortium name="The Broad Institute Genomics Platform"/>
            <consortium name="The Broad Institute Genome Sequencing Center for Infectious Disease"/>
            <person name="Wu L."/>
            <person name="Ma J."/>
        </authorList>
    </citation>
    <scope>NUCLEOTIDE SEQUENCE [LARGE SCALE GENOMIC DNA]</scope>
    <source>
        <strain evidence="3">JCM 31037</strain>
    </source>
</reference>
<sequence length="184" mass="19725">MGTESRTRLAVLTAGALIVAAFGMWQGWRSGTVDPDAPPSVCSRMRSEVFDILVPGHGPLAAGEQSRPARRSNHCLAEDAFPQAGTGASLGVALTHFGRYEVRGPHCLDRDGLLIILNRVAHTVDLGDLTVYYLSGAILIAAGTLGWYAGRMLAAPVVRWQITVIDEAGDRPPLPQLPRSPFTR</sequence>
<evidence type="ECO:0008006" key="4">
    <source>
        <dbReference type="Google" id="ProtNLM"/>
    </source>
</evidence>
<dbReference type="RefSeq" id="WP_377570652.1">
    <property type="nucleotide sequence ID" value="NZ_JBHTMP010000017.1"/>
</dbReference>
<proteinExistence type="predicted"/>
<keyword evidence="3" id="KW-1185">Reference proteome</keyword>
<organism evidence="2 3">
    <name type="scientific">Micromonospora sonneratiae</name>
    <dbReference type="NCBI Taxonomy" id="1184706"/>
    <lineage>
        <taxon>Bacteria</taxon>
        <taxon>Bacillati</taxon>
        <taxon>Actinomycetota</taxon>
        <taxon>Actinomycetes</taxon>
        <taxon>Micromonosporales</taxon>
        <taxon>Micromonosporaceae</taxon>
        <taxon>Micromonospora</taxon>
    </lineage>
</organism>
<evidence type="ECO:0000313" key="3">
    <source>
        <dbReference type="Proteomes" id="UP001597260"/>
    </source>
</evidence>
<name>A0ABW3YET0_9ACTN</name>
<protein>
    <recommendedName>
        <fullName evidence="4">PepSY-associated TM region</fullName>
    </recommendedName>
</protein>
<dbReference type="EMBL" id="JBHTMP010000017">
    <property type="protein sequence ID" value="MFD1322106.1"/>
    <property type="molecule type" value="Genomic_DNA"/>
</dbReference>
<keyword evidence="1" id="KW-0472">Membrane</keyword>
<feature type="transmembrane region" description="Helical" evidence="1">
    <location>
        <begin position="131"/>
        <end position="150"/>
    </location>
</feature>
<keyword evidence="1" id="KW-1133">Transmembrane helix</keyword>
<feature type="transmembrane region" description="Helical" evidence="1">
    <location>
        <begin position="9"/>
        <end position="28"/>
    </location>
</feature>
<dbReference type="Proteomes" id="UP001597260">
    <property type="component" value="Unassembled WGS sequence"/>
</dbReference>